<keyword evidence="5" id="KW-1185">Reference proteome</keyword>
<dbReference type="GO" id="GO:0016787">
    <property type="term" value="F:hydrolase activity"/>
    <property type="evidence" value="ECO:0007669"/>
    <property type="project" value="UniProtKB-KW"/>
</dbReference>
<dbReference type="InterPro" id="IPR015797">
    <property type="entry name" value="NUDIX_hydrolase-like_dom_sf"/>
</dbReference>
<proteinExistence type="predicted"/>
<sequence>MEPLQWFSTEEGLPSQPTVLQIRHGTKAFVSTANRVLLVKEQHTDGSPFWTLPGGGVKANESLAECLTRELFEELRCQAVIDKPVTTVWYAHSSKQKTFSVYTVFECSLLSIPESNEREGILEYQWLSPTSLPPTTLPQIRQIVESRSR</sequence>
<dbReference type="SUPFAM" id="SSF55811">
    <property type="entry name" value="Nudix"/>
    <property type="match status" value="1"/>
</dbReference>
<evidence type="ECO:0000313" key="4">
    <source>
        <dbReference type="EMBL" id="ELY33998.1"/>
    </source>
</evidence>
<dbReference type="Proteomes" id="UP000011645">
    <property type="component" value="Unassembled WGS sequence"/>
</dbReference>
<comment type="caution">
    <text evidence="4">The sequence shown here is derived from an EMBL/GenBank/DDBJ whole genome shotgun (WGS) entry which is preliminary data.</text>
</comment>
<dbReference type="AlphaFoldDB" id="L9VCC5"/>
<dbReference type="PROSITE" id="PS51462">
    <property type="entry name" value="NUDIX"/>
    <property type="match status" value="1"/>
</dbReference>
<evidence type="ECO:0000256" key="1">
    <source>
        <dbReference type="ARBA" id="ARBA00001946"/>
    </source>
</evidence>
<dbReference type="Gene3D" id="3.90.79.10">
    <property type="entry name" value="Nucleoside Triphosphate Pyrophosphohydrolase"/>
    <property type="match status" value="1"/>
</dbReference>
<dbReference type="Pfam" id="PF00293">
    <property type="entry name" value="NUDIX"/>
    <property type="match status" value="1"/>
</dbReference>
<feature type="domain" description="Nudix hydrolase" evidence="3">
    <location>
        <begin position="21"/>
        <end position="149"/>
    </location>
</feature>
<dbReference type="CDD" id="cd02883">
    <property type="entry name" value="NUDIX_Hydrolase"/>
    <property type="match status" value="1"/>
</dbReference>
<protein>
    <submittedName>
        <fullName evidence="4">NUDIX hydrolase family protein</fullName>
    </submittedName>
</protein>
<gene>
    <name evidence="4" type="ORF">C497_16492</name>
</gene>
<dbReference type="InterPro" id="IPR000086">
    <property type="entry name" value="NUDIX_hydrolase_dom"/>
</dbReference>
<evidence type="ECO:0000259" key="3">
    <source>
        <dbReference type="PROSITE" id="PS51462"/>
    </source>
</evidence>
<dbReference type="EMBL" id="AOHV01000042">
    <property type="protein sequence ID" value="ELY33998.1"/>
    <property type="molecule type" value="Genomic_DNA"/>
</dbReference>
<dbReference type="PANTHER" id="PTHR43046:SF14">
    <property type="entry name" value="MUTT_NUDIX FAMILY PROTEIN"/>
    <property type="match status" value="1"/>
</dbReference>
<evidence type="ECO:0000313" key="5">
    <source>
        <dbReference type="Proteomes" id="UP000011645"/>
    </source>
</evidence>
<evidence type="ECO:0000256" key="2">
    <source>
        <dbReference type="ARBA" id="ARBA00022801"/>
    </source>
</evidence>
<organism evidence="4 5">
    <name type="scientific">Halalkalicoccus jeotgali (strain DSM 18796 / CECT 7217 / JCM 14584 / KCTC 4019 / B3)</name>
    <dbReference type="NCBI Taxonomy" id="795797"/>
    <lineage>
        <taxon>Archaea</taxon>
        <taxon>Methanobacteriati</taxon>
        <taxon>Methanobacteriota</taxon>
        <taxon>Stenosarchaea group</taxon>
        <taxon>Halobacteria</taxon>
        <taxon>Halobacteriales</taxon>
        <taxon>Halococcaceae</taxon>
        <taxon>Halalkalicoccus</taxon>
    </lineage>
</organism>
<accession>L9VCC5</accession>
<name>L9VCC5_HALJB</name>
<dbReference type="PANTHER" id="PTHR43046">
    <property type="entry name" value="GDP-MANNOSE MANNOSYL HYDROLASE"/>
    <property type="match status" value="1"/>
</dbReference>
<keyword evidence="2 4" id="KW-0378">Hydrolase</keyword>
<comment type="cofactor">
    <cofactor evidence="1">
        <name>Mg(2+)</name>
        <dbReference type="ChEBI" id="CHEBI:18420"/>
    </cofactor>
</comment>
<reference evidence="4 5" key="1">
    <citation type="journal article" date="2014" name="PLoS Genet.">
        <title>Phylogenetically driven sequencing of extremely halophilic archaea reveals strategies for static and dynamic osmo-response.</title>
        <authorList>
            <person name="Becker E.A."/>
            <person name="Seitzer P.M."/>
            <person name="Tritt A."/>
            <person name="Larsen D."/>
            <person name="Krusor M."/>
            <person name="Yao A.I."/>
            <person name="Wu D."/>
            <person name="Madern D."/>
            <person name="Eisen J.A."/>
            <person name="Darling A.E."/>
            <person name="Facciotti M.T."/>
        </authorList>
    </citation>
    <scope>NUCLEOTIDE SEQUENCE [LARGE SCALE GENOMIC DNA]</scope>
    <source>
        <strain evidence="5">DSM 18796 / CECT 7217 / JCM 14584 / KCTC 4019 / B3</strain>
    </source>
</reference>